<dbReference type="AlphaFoldDB" id="A0A8H6TEX2"/>
<name>A0A8H6TEX2_9AGAR</name>
<dbReference type="EMBL" id="JACAZF010000001">
    <property type="protein sequence ID" value="KAF7316463.1"/>
    <property type="molecule type" value="Genomic_DNA"/>
</dbReference>
<feature type="transmembrane region" description="Helical" evidence="2">
    <location>
        <begin position="174"/>
        <end position="197"/>
    </location>
</feature>
<protein>
    <recommendedName>
        <fullName evidence="6">Transmembrane protein</fullName>
    </recommendedName>
</protein>
<evidence type="ECO:0008006" key="6">
    <source>
        <dbReference type="Google" id="ProtNLM"/>
    </source>
</evidence>
<dbReference type="RefSeq" id="XP_037226486.1">
    <property type="nucleotide sequence ID" value="XM_037358576.1"/>
</dbReference>
<feature type="region of interest" description="Disordered" evidence="1">
    <location>
        <begin position="51"/>
        <end position="119"/>
    </location>
</feature>
<keyword evidence="3" id="KW-0732">Signal</keyword>
<evidence type="ECO:0000313" key="5">
    <source>
        <dbReference type="Proteomes" id="UP000636479"/>
    </source>
</evidence>
<evidence type="ECO:0000313" key="4">
    <source>
        <dbReference type="EMBL" id="KAF7316463.1"/>
    </source>
</evidence>
<keyword evidence="2" id="KW-1133">Transmembrane helix</keyword>
<keyword evidence="5" id="KW-1185">Reference proteome</keyword>
<feature type="chain" id="PRO_5034987589" description="Transmembrane protein" evidence="3">
    <location>
        <begin position="26"/>
        <end position="369"/>
    </location>
</feature>
<dbReference type="GeneID" id="59341092"/>
<dbReference type="OrthoDB" id="3069582at2759"/>
<gene>
    <name evidence="4" type="ORF">MIND_00165400</name>
</gene>
<dbReference type="Proteomes" id="UP000636479">
    <property type="component" value="Unassembled WGS sequence"/>
</dbReference>
<feature type="compositionally biased region" description="Polar residues" evidence="1">
    <location>
        <begin position="271"/>
        <end position="289"/>
    </location>
</feature>
<proteinExistence type="predicted"/>
<accession>A0A8H6TEX2</accession>
<feature type="signal peptide" evidence="3">
    <location>
        <begin position="1"/>
        <end position="25"/>
    </location>
</feature>
<reference evidence="4" key="1">
    <citation type="submission" date="2020-05" db="EMBL/GenBank/DDBJ databases">
        <title>Mycena genomes resolve the evolution of fungal bioluminescence.</title>
        <authorList>
            <person name="Tsai I.J."/>
        </authorList>
    </citation>
    <scope>NUCLEOTIDE SEQUENCE</scope>
    <source>
        <strain evidence="4">171206Taipei</strain>
    </source>
</reference>
<feature type="region of interest" description="Disordered" evidence="1">
    <location>
        <begin position="241"/>
        <end position="358"/>
    </location>
</feature>
<feature type="compositionally biased region" description="Low complexity" evidence="1">
    <location>
        <begin position="342"/>
        <end position="352"/>
    </location>
</feature>
<evidence type="ECO:0000256" key="3">
    <source>
        <dbReference type="SAM" id="SignalP"/>
    </source>
</evidence>
<feature type="compositionally biased region" description="Low complexity" evidence="1">
    <location>
        <begin position="69"/>
        <end position="94"/>
    </location>
</feature>
<evidence type="ECO:0000256" key="1">
    <source>
        <dbReference type="SAM" id="MobiDB-lite"/>
    </source>
</evidence>
<feature type="compositionally biased region" description="Low complexity" evidence="1">
    <location>
        <begin position="110"/>
        <end position="119"/>
    </location>
</feature>
<sequence>MGPARLPLVFSLLSLLLGQITLLLAAPVPAPDLVLTFGGFAMTIPGPGGIGPGSGFGNPGNPIGGVPQGPGNPFGRPTTTTTTTTEQHRITTTAPAPPPQTHTTTHEETTTTTTTKTSAPKTVVSIQGVTQTPADWSPSTVSSVGIMSIMSIDPAASGISSSNPVSSTSSSSGLIAKIVVPILILLLLWAVAVVYFYRRRKGAATRGDASHVASRSPNNGAWSRLAMSSRGDLASIPHMHSATVSRSNTPRSPSPPPPPPPPKTPPPVPTQATMAVPSSSLARSHTVSTAHGGGDGASVFADSPFESESPLHWQDEPALADSRPTSLDGAPPPPRFYPDSPLPALSSRRLSSMYDPDTLLAYDRDSRLL</sequence>
<evidence type="ECO:0000256" key="2">
    <source>
        <dbReference type="SAM" id="Phobius"/>
    </source>
</evidence>
<keyword evidence="2" id="KW-0472">Membrane</keyword>
<keyword evidence="2" id="KW-0812">Transmembrane</keyword>
<feature type="compositionally biased region" description="Gly residues" evidence="1">
    <location>
        <begin position="51"/>
        <end position="68"/>
    </location>
</feature>
<feature type="compositionally biased region" description="Pro residues" evidence="1">
    <location>
        <begin position="252"/>
        <end position="269"/>
    </location>
</feature>
<organism evidence="4 5">
    <name type="scientific">Mycena indigotica</name>
    <dbReference type="NCBI Taxonomy" id="2126181"/>
    <lineage>
        <taxon>Eukaryota</taxon>
        <taxon>Fungi</taxon>
        <taxon>Dikarya</taxon>
        <taxon>Basidiomycota</taxon>
        <taxon>Agaricomycotina</taxon>
        <taxon>Agaricomycetes</taxon>
        <taxon>Agaricomycetidae</taxon>
        <taxon>Agaricales</taxon>
        <taxon>Marasmiineae</taxon>
        <taxon>Mycenaceae</taxon>
        <taxon>Mycena</taxon>
    </lineage>
</organism>
<comment type="caution">
    <text evidence="4">The sequence shown here is derived from an EMBL/GenBank/DDBJ whole genome shotgun (WGS) entry which is preliminary data.</text>
</comment>